<dbReference type="SUPFAM" id="SSF51430">
    <property type="entry name" value="NAD(P)-linked oxidoreductase"/>
    <property type="match status" value="1"/>
</dbReference>
<name>A0A8E2ATG7_9APHY</name>
<feature type="domain" description="NADP-dependent oxidoreductase" evidence="2">
    <location>
        <begin position="11"/>
        <end position="297"/>
    </location>
</feature>
<dbReference type="EMBL" id="KV722530">
    <property type="protein sequence ID" value="OCH86392.1"/>
    <property type="molecule type" value="Genomic_DNA"/>
</dbReference>
<dbReference type="GO" id="GO:0016491">
    <property type="term" value="F:oxidoreductase activity"/>
    <property type="evidence" value="ECO:0007669"/>
    <property type="project" value="UniProtKB-KW"/>
</dbReference>
<dbReference type="InterPro" id="IPR023210">
    <property type="entry name" value="NADP_OxRdtase_dom"/>
</dbReference>
<dbReference type="PANTHER" id="PTHR43625:SF78">
    <property type="entry name" value="PYRIDOXAL REDUCTASE-RELATED"/>
    <property type="match status" value="1"/>
</dbReference>
<evidence type="ECO:0000313" key="4">
    <source>
        <dbReference type="Proteomes" id="UP000250043"/>
    </source>
</evidence>
<evidence type="ECO:0000256" key="1">
    <source>
        <dbReference type="ARBA" id="ARBA00023002"/>
    </source>
</evidence>
<gene>
    <name evidence="3" type="ORF">OBBRIDRAFT_814620</name>
</gene>
<keyword evidence="1" id="KW-0560">Oxidoreductase</keyword>
<dbReference type="CDD" id="cd19077">
    <property type="entry name" value="AKR_AKR8A1-2"/>
    <property type="match status" value="1"/>
</dbReference>
<organism evidence="3 4">
    <name type="scientific">Obba rivulosa</name>
    <dbReference type="NCBI Taxonomy" id="1052685"/>
    <lineage>
        <taxon>Eukaryota</taxon>
        <taxon>Fungi</taxon>
        <taxon>Dikarya</taxon>
        <taxon>Basidiomycota</taxon>
        <taxon>Agaricomycotina</taxon>
        <taxon>Agaricomycetes</taxon>
        <taxon>Polyporales</taxon>
        <taxon>Gelatoporiaceae</taxon>
        <taxon>Obba</taxon>
    </lineage>
</organism>
<dbReference type="OrthoDB" id="37537at2759"/>
<dbReference type="InterPro" id="IPR036812">
    <property type="entry name" value="NAD(P)_OxRdtase_dom_sf"/>
</dbReference>
<proteinExistence type="predicted"/>
<protein>
    <submittedName>
        <fullName evidence="3">Aldo/keto reductase</fullName>
    </submittedName>
</protein>
<reference evidence="3 4" key="1">
    <citation type="submission" date="2016-07" db="EMBL/GenBank/DDBJ databases">
        <title>Draft genome of the white-rot fungus Obba rivulosa 3A-2.</title>
        <authorList>
            <consortium name="DOE Joint Genome Institute"/>
            <person name="Miettinen O."/>
            <person name="Riley R."/>
            <person name="Acob R."/>
            <person name="Barry K."/>
            <person name="Cullen D."/>
            <person name="De Vries R."/>
            <person name="Hainaut M."/>
            <person name="Hatakka A."/>
            <person name="Henrissat B."/>
            <person name="Hilden K."/>
            <person name="Kuo R."/>
            <person name="Labutti K."/>
            <person name="Lipzen A."/>
            <person name="Makela M.R."/>
            <person name="Sandor L."/>
            <person name="Spatafora J.W."/>
            <person name="Grigoriev I.V."/>
            <person name="Hibbett D.S."/>
        </authorList>
    </citation>
    <scope>NUCLEOTIDE SEQUENCE [LARGE SCALE GENOMIC DNA]</scope>
    <source>
        <strain evidence="3 4">3A-2</strain>
    </source>
</reference>
<dbReference type="Pfam" id="PF00248">
    <property type="entry name" value="Aldo_ket_red"/>
    <property type="match status" value="1"/>
</dbReference>
<dbReference type="PANTHER" id="PTHR43625">
    <property type="entry name" value="AFLATOXIN B1 ALDEHYDE REDUCTASE"/>
    <property type="match status" value="1"/>
</dbReference>
<dbReference type="InterPro" id="IPR050791">
    <property type="entry name" value="Aldo-Keto_reductase"/>
</dbReference>
<dbReference type="AlphaFoldDB" id="A0A8E2ATG7"/>
<dbReference type="GO" id="GO:0005737">
    <property type="term" value="C:cytoplasm"/>
    <property type="evidence" value="ECO:0007669"/>
    <property type="project" value="TreeGrafter"/>
</dbReference>
<dbReference type="Gene3D" id="3.20.20.100">
    <property type="entry name" value="NADP-dependent oxidoreductase domain"/>
    <property type="match status" value="1"/>
</dbReference>
<evidence type="ECO:0000259" key="2">
    <source>
        <dbReference type="Pfam" id="PF00248"/>
    </source>
</evidence>
<dbReference type="Proteomes" id="UP000250043">
    <property type="component" value="Unassembled WGS sequence"/>
</dbReference>
<sequence>MVQKTVVIAGWTSTPTPDEVAFDAIKSGIDALPQGVKMFLNGGAFYSPDGGPANVQLIARFFEKYPEYADRAFLSIKGANSGHGIDCSPENLRRSVDEILAALRGTKRLDLFEPARIDSKVAVEDMMKTLAQLRNEGKYDYIGLSECSAATLRRAHAVHPVAVAEIEISPFAYEDETKRVIAAAKELDIAIAAYSPLGSGLLTGSITNSKDLPEGDMRRNFSRFQEDVMQANKTITDSLKAIAERKRVSLGQLCIAWVGYLGDHIIPLPGSSHKKRTLENLEGGNIDLTLEELGEINLLLSMHKVQGERYMGGEKATLWG</sequence>
<accession>A0A8E2ATG7</accession>
<keyword evidence="4" id="KW-1185">Reference proteome</keyword>
<evidence type="ECO:0000313" key="3">
    <source>
        <dbReference type="EMBL" id="OCH86392.1"/>
    </source>
</evidence>